<feature type="domain" description="Methyltransferase" evidence="1">
    <location>
        <begin position="49"/>
        <end position="125"/>
    </location>
</feature>
<sequence>MSDAKEHARYYAARAAEYDASVGYGTALVEAGLAPLKQHLVDALSGLDVLEIACGTGYWTHAISGAARSLYAVDYDAASLGLARRRLAHEDHVRFERADAYRLDEVPARFDGGFGMFWWSHMPRARASPGPPSCATDRVRAYK</sequence>
<protein>
    <submittedName>
        <fullName evidence="2">Class I SAM-dependent methyltransferase</fullName>
    </submittedName>
</protein>
<keyword evidence="2" id="KW-0808">Transferase</keyword>
<dbReference type="GO" id="GO:0008168">
    <property type="term" value="F:methyltransferase activity"/>
    <property type="evidence" value="ECO:0007669"/>
    <property type="project" value="UniProtKB-KW"/>
</dbReference>
<comment type="caution">
    <text evidence="2">The sequence shown here is derived from an EMBL/GenBank/DDBJ whole genome shotgun (WGS) entry which is preliminary data.</text>
</comment>
<dbReference type="AlphaFoldDB" id="A0A7Y6KA98"/>
<proteinExistence type="predicted"/>
<organism evidence="2 3">
    <name type="scientific">Paraburkholderia youngii</name>
    <dbReference type="NCBI Taxonomy" id="2782701"/>
    <lineage>
        <taxon>Bacteria</taxon>
        <taxon>Pseudomonadati</taxon>
        <taxon>Pseudomonadota</taxon>
        <taxon>Betaproteobacteria</taxon>
        <taxon>Burkholderiales</taxon>
        <taxon>Burkholderiaceae</taxon>
        <taxon>Paraburkholderia</taxon>
    </lineage>
</organism>
<dbReference type="InterPro" id="IPR041698">
    <property type="entry name" value="Methyltransf_25"/>
</dbReference>
<gene>
    <name evidence="2" type="ORF">G5S42_42655</name>
</gene>
<dbReference type="EMBL" id="JAALDK010000004">
    <property type="protein sequence ID" value="NUY06058.1"/>
    <property type="molecule type" value="Genomic_DNA"/>
</dbReference>
<dbReference type="GO" id="GO:0032259">
    <property type="term" value="P:methylation"/>
    <property type="evidence" value="ECO:0007669"/>
    <property type="project" value="UniProtKB-KW"/>
</dbReference>
<dbReference type="SUPFAM" id="SSF53335">
    <property type="entry name" value="S-adenosyl-L-methionine-dependent methyltransferases"/>
    <property type="match status" value="1"/>
</dbReference>
<keyword evidence="2" id="KW-0489">Methyltransferase</keyword>
<dbReference type="CDD" id="cd02440">
    <property type="entry name" value="AdoMet_MTases"/>
    <property type="match status" value="1"/>
</dbReference>
<dbReference type="InterPro" id="IPR029063">
    <property type="entry name" value="SAM-dependent_MTases_sf"/>
</dbReference>
<evidence type="ECO:0000313" key="3">
    <source>
        <dbReference type="Proteomes" id="UP000594380"/>
    </source>
</evidence>
<evidence type="ECO:0000313" key="2">
    <source>
        <dbReference type="EMBL" id="NUY06058.1"/>
    </source>
</evidence>
<dbReference type="Gene3D" id="3.40.50.150">
    <property type="entry name" value="Vaccinia Virus protein VP39"/>
    <property type="match status" value="1"/>
</dbReference>
<accession>A0A7Y6KA98</accession>
<reference evidence="2 3" key="1">
    <citation type="submission" date="2020-02" db="EMBL/GenBank/DDBJ databases">
        <title>Paraburkholderia simonii sp. nov. and Paraburkholderia youngii sp. nov. Brazilian and Mexican Mimosa-associated rhizobia.</title>
        <authorList>
            <person name="Mavima L."/>
            <person name="Beukes C.W."/>
            <person name="Chan W.Y."/>
            <person name="Palmer M."/>
            <person name="De Meyer S.E."/>
            <person name="James E.K."/>
            <person name="Venter S.N."/>
            <person name="Steenkamp E.T."/>
        </authorList>
    </citation>
    <scope>NUCLEOTIDE SEQUENCE [LARGE SCALE GENOMIC DNA]</scope>
    <source>
        <strain evidence="2 3">JPY169</strain>
    </source>
</reference>
<evidence type="ECO:0000259" key="1">
    <source>
        <dbReference type="Pfam" id="PF13649"/>
    </source>
</evidence>
<dbReference type="Proteomes" id="UP000594380">
    <property type="component" value="Unassembled WGS sequence"/>
</dbReference>
<dbReference type="Pfam" id="PF13649">
    <property type="entry name" value="Methyltransf_25"/>
    <property type="match status" value="1"/>
</dbReference>
<name>A0A7Y6KA98_9BURK</name>